<dbReference type="InterPro" id="IPR001647">
    <property type="entry name" value="HTH_TetR"/>
</dbReference>
<dbReference type="AlphaFoldDB" id="B2IAZ2"/>
<dbReference type="EMBL" id="CP001016">
    <property type="protein sequence ID" value="ACB93692.1"/>
    <property type="molecule type" value="Genomic_DNA"/>
</dbReference>
<keyword evidence="1 2" id="KW-0238">DNA-binding</keyword>
<dbReference type="InterPro" id="IPR009057">
    <property type="entry name" value="Homeodomain-like_sf"/>
</dbReference>
<dbReference type="SUPFAM" id="SSF46689">
    <property type="entry name" value="Homeodomain-like"/>
    <property type="match status" value="1"/>
</dbReference>
<evidence type="ECO:0000256" key="1">
    <source>
        <dbReference type="ARBA" id="ARBA00023125"/>
    </source>
</evidence>
<dbReference type="PROSITE" id="PS50977">
    <property type="entry name" value="HTH_TETR_2"/>
    <property type="match status" value="1"/>
</dbReference>
<accession>B2IAZ2</accession>
<sequence>MTFQRARNEEQREARRRLILDTAVAMLDEMPLAEVSLNELSRRVGLAKSNVLRYFESREAVLLELLDDFLGRWLVDLAAELAGGIDAQAAPELRAAQLAEILSSSLADRPALCDLFGAQGGVLEHNVSVEVIKRHKRSSLGRLATMTELVRHHVPELGDGAQMFCLMSLLSAGALSAYVPPPPSLLAAYADEPALGALHMELRDALRASFTSTLLGVLPRA</sequence>
<dbReference type="eggNOG" id="COG1309">
    <property type="taxonomic scope" value="Bacteria"/>
</dbReference>
<dbReference type="InterPro" id="IPR041483">
    <property type="entry name" value="TetR_C_34"/>
</dbReference>
<dbReference type="HOGENOM" id="CLU_092792_1_0_5"/>
<dbReference type="Pfam" id="PF00440">
    <property type="entry name" value="TetR_N"/>
    <property type="match status" value="1"/>
</dbReference>
<proteinExistence type="predicted"/>
<evidence type="ECO:0000313" key="5">
    <source>
        <dbReference type="Proteomes" id="UP000001695"/>
    </source>
</evidence>
<feature type="DNA-binding region" description="H-T-H motif" evidence="2">
    <location>
        <begin position="36"/>
        <end position="55"/>
    </location>
</feature>
<organism evidence="4 5">
    <name type="scientific">Beijerinckia indica subsp. indica (strain ATCC 9039 / DSM 1715 / NCIMB 8712)</name>
    <dbReference type="NCBI Taxonomy" id="395963"/>
    <lineage>
        <taxon>Bacteria</taxon>
        <taxon>Pseudomonadati</taxon>
        <taxon>Pseudomonadota</taxon>
        <taxon>Alphaproteobacteria</taxon>
        <taxon>Hyphomicrobiales</taxon>
        <taxon>Beijerinckiaceae</taxon>
        <taxon>Beijerinckia</taxon>
    </lineage>
</organism>
<evidence type="ECO:0000256" key="2">
    <source>
        <dbReference type="PROSITE-ProRule" id="PRU00335"/>
    </source>
</evidence>
<protein>
    <submittedName>
        <fullName evidence="4">Transcriptional regulator, TetR family</fullName>
    </submittedName>
</protein>
<evidence type="ECO:0000313" key="4">
    <source>
        <dbReference type="EMBL" id="ACB93692.1"/>
    </source>
</evidence>
<dbReference type="STRING" id="395963.Bind_0033"/>
<dbReference type="Pfam" id="PF17929">
    <property type="entry name" value="TetR_C_34"/>
    <property type="match status" value="1"/>
</dbReference>
<keyword evidence="5" id="KW-1185">Reference proteome</keyword>
<reference evidence="4 5" key="2">
    <citation type="journal article" date="2010" name="J. Bacteriol.">
        <title>Complete genome sequence of Beijerinckia indica subsp. indica.</title>
        <authorList>
            <person name="Tamas I."/>
            <person name="Dedysh S.N."/>
            <person name="Liesack W."/>
            <person name="Stott M.B."/>
            <person name="Alam M."/>
            <person name="Murrell J.C."/>
            <person name="Dunfield P.F."/>
        </authorList>
    </citation>
    <scope>NUCLEOTIDE SEQUENCE [LARGE SCALE GENOMIC DNA]</scope>
    <source>
        <strain evidence="5">ATCC 9039 / DSM 1715 / NCIMB 8712</strain>
    </source>
</reference>
<dbReference type="Gene3D" id="1.10.357.10">
    <property type="entry name" value="Tetracycline Repressor, domain 2"/>
    <property type="match status" value="1"/>
</dbReference>
<feature type="domain" description="HTH tetR-type" evidence="3">
    <location>
        <begin position="13"/>
        <end position="73"/>
    </location>
</feature>
<name>B2IAZ2_BEII9</name>
<gene>
    <name evidence="4" type="ordered locus">Bind_0033</name>
</gene>
<dbReference type="OrthoDB" id="9802498at2"/>
<dbReference type="Proteomes" id="UP000001695">
    <property type="component" value="Chromosome"/>
</dbReference>
<reference evidence="5" key="1">
    <citation type="submission" date="2008-03" db="EMBL/GenBank/DDBJ databases">
        <title>Complete sequence of chromosome of Beijerinckia indica subsp. indica ATCC 9039.</title>
        <authorList>
            <consortium name="US DOE Joint Genome Institute"/>
            <person name="Copeland A."/>
            <person name="Lucas S."/>
            <person name="Lapidus A."/>
            <person name="Glavina del Rio T."/>
            <person name="Dalin E."/>
            <person name="Tice H."/>
            <person name="Bruce D."/>
            <person name="Goodwin L."/>
            <person name="Pitluck S."/>
            <person name="LaButti K."/>
            <person name="Schmutz J."/>
            <person name="Larimer F."/>
            <person name="Land M."/>
            <person name="Hauser L."/>
            <person name="Kyrpides N."/>
            <person name="Mikhailova N."/>
            <person name="Dunfield P.F."/>
            <person name="Dedysh S.N."/>
            <person name="Liesack W."/>
            <person name="Saw J.H."/>
            <person name="Alam M."/>
            <person name="Chen Y."/>
            <person name="Murrell J.C."/>
            <person name="Richardson P."/>
        </authorList>
    </citation>
    <scope>NUCLEOTIDE SEQUENCE [LARGE SCALE GENOMIC DNA]</scope>
    <source>
        <strain evidence="5">ATCC 9039 / DSM 1715 / NCIMB 8712</strain>
    </source>
</reference>
<dbReference type="KEGG" id="bid:Bind_0033"/>
<evidence type="ECO:0000259" key="3">
    <source>
        <dbReference type="PROSITE" id="PS50977"/>
    </source>
</evidence>
<dbReference type="GO" id="GO:0003677">
    <property type="term" value="F:DNA binding"/>
    <property type="evidence" value="ECO:0007669"/>
    <property type="project" value="UniProtKB-UniRule"/>
</dbReference>